<keyword evidence="5" id="KW-1185">Reference proteome</keyword>
<evidence type="ECO:0000313" key="5">
    <source>
        <dbReference type="Proteomes" id="UP001648503"/>
    </source>
</evidence>
<accession>A0ABQ8FHB6</accession>
<feature type="compositionally biased region" description="Polar residues" evidence="2">
    <location>
        <begin position="24"/>
        <end position="58"/>
    </location>
</feature>
<gene>
    <name evidence="4" type="ORF">BASA50_003882</name>
</gene>
<keyword evidence="1" id="KW-0175">Coiled coil</keyword>
<organism evidence="4 5">
    <name type="scientific">Batrachochytrium salamandrivorans</name>
    <dbReference type="NCBI Taxonomy" id="1357716"/>
    <lineage>
        <taxon>Eukaryota</taxon>
        <taxon>Fungi</taxon>
        <taxon>Fungi incertae sedis</taxon>
        <taxon>Chytridiomycota</taxon>
        <taxon>Chytridiomycota incertae sedis</taxon>
        <taxon>Chytridiomycetes</taxon>
        <taxon>Rhizophydiales</taxon>
        <taxon>Rhizophydiales incertae sedis</taxon>
        <taxon>Batrachochytrium</taxon>
    </lineage>
</organism>
<sequence>MKLISFAVISLLAITVSAYPGSSTLPQSTTTQDIQQHQSTATQSEEQPQSTATQSEQQSDQDKAQDELKRLMKIYEKDANAFQQVNKIVVALSQEAKTLNRMAGRLYGRSQKTGINLKKKLELEKQYSDAKAALNELYEQRNEQKQLSAGPKKILDKSRANVQLLEENQRRIMDYNLRHKVQIGPSLNSFYNLNILKKQYKGILKRIAVLSIKKEEAESIVTQCNMVDDPQPEMIWDPLGSAVEARENDIQFLQFFSEAAKKILEEAGICVAS</sequence>
<feature type="chain" id="PRO_5046222739" evidence="3">
    <location>
        <begin position="19"/>
        <end position="273"/>
    </location>
</feature>
<feature type="region of interest" description="Disordered" evidence="2">
    <location>
        <begin position="24"/>
        <end position="64"/>
    </location>
</feature>
<name>A0ABQ8FHB6_9FUNG</name>
<comment type="caution">
    <text evidence="4">The sequence shown here is derived from an EMBL/GenBank/DDBJ whole genome shotgun (WGS) entry which is preliminary data.</text>
</comment>
<evidence type="ECO:0000256" key="1">
    <source>
        <dbReference type="SAM" id="Coils"/>
    </source>
</evidence>
<evidence type="ECO:0000256" key="3">
    <source>
        <dbReference type="SAM" id="SignalP"/>
    </source>
</evidence>
<dbReference type="EMBL" id="JAFCIX010000114">
    <property type="protein sequence ID" value="KAH6598268.1"/>
    <property type="molecule type" value="Genomic_DNA"/>
</dbReference>
<keyword evidence="3" id="KW-0732">Signal</keyword>
<reference evidence="4 5" key="1">
    <citation type="submission" date="2021-02" db="EMBL/GenBank/DDBJ databases">
        <title>Variation within the Batrachochytrium salamandrivorans European outbreak.</title>
        <authorList>
            <person name="Kelly M."/>
            <person name="Pasmans F."/>
            <person name="Shea T.P."/>
            <person name="Munoz J.F."/>
            <person name="Carranza S."/>
            <person name="Cuomo C.A."/>
            <person name="Martel A."/>
        </authorList>
    </citation>
    <scope>NUCLEOTIDE SEQUENCE [LARGE SCALE GENOMIC DNA]</scope>
    <source>
        <strain evidence="4 5">AMFP18/2</strain>
    </source>
</reference>
<protein>
    <submittedName>
        <fullName evidence="4">Uncharacterized protein</fullName>
    </submittedName>
</protein>
<proteinExistence type="predicted"/>
<evidence type="ECO:0000313" key="4">
    <source>
        <dbReference type="EMBL" id="KAH6598268.1"/>
    </source>
</evidence>
<evidence type="ECO:0000256" key="2">
    <source>
        <dbReference type="SAM" id="MobiDB-lite"/>
    </source>
</evidence>
<feature type="coiled-coil region" evidence="1">
    <location>
        <begin position="120"/>
        <end position="147"/>
    </location>
</feature>
<feature type="signal peptide" evidence="3">
    <location>
        <begin position="1"/>
        <end position="18"/>
    </location>
</feature>
<dbReference type="Proteomes" id="UP001648503">
    <property type="component" value="Unassembled WGS sequence"/>
</dbReference>